<comment type="subcellular location">
    <subcellularLocation>
        <location evidence="1">Membrane</location>
    </subcellularLocation>
</comment>
<comment type="caution">
    <text evidence="10">The sequence shown here is derived from an EMBL/GenBank/DDBJ whole genome shotgun (WGS) entry which is preliminary data.</text>
</comment>
<dbReference type="Pfam" id="PF03924">
    <property type="entry name" value="CHASE"/>
    <property type="match status" value="1"/>
</dbReference>
<dbReference type="InterPro" id="IPR043128">
    <property type="entry name" value="Rev_trsase/Diguanyl_cyclase"/>
</dbReference>
<dbReference type="InterPro" id="IPR006189">
    <property type="entry name" value="CHASE_dom"/>
</dbReference>
<evidence type="ECO:0000256" key="6">
    <source>
        <dbReference type="ARBA" id="ARBA00034247"/>
    </source>
</evidence>
<dbReference type="EC" id="2.7.7.65" evidence="2"/>
<proteinExistence type="predicted"/>
<keyword evidence="5 7" id="KW-0472">Membrane</keyword>
<dbReference type="InterPro" id="IPR042240">
    <property type="entry name" value="CHASE_sf"/>
</dbReference>
<evidence type="ECO:0000256" key="7">
    <source>
        <dbReference type="SAM" id="Phobius"/>
    </source>
</evidence>
<dbReference type="SUPFAM" id="SSF55073">
    <property type="entry name" value="Nucleotide cyclase"/>
    <property type="match status" value="1"/>
</dbReference>
<evidence type="ECO:0000256" key="1">
    <source>
        <dbReference type="ARBA" id="ARBA00004370"/>
    </source>
</evidence>
<dbReference type="PROSITE" id="PS50887">
    <property type="entry name" value="GGDEF"/>
    <property type="match status" value="1"/>
</dbReference>
<evidence type="ECO:0000256" key="4">
    <source>
        <dbReference type="ARBA" id="ARBA00022989"/>
    </source>
</evidence>
<dbReference type="EMBL" id="JACHGO010000002">
    <property type="protein sequence ID" value="MBB5142614.1"/>
    <property type="molecule type" value="Genomic_DNA"/>
</dbReference>
<sequence length="454" mass="50988">MGKQLKDRRYFYAAFAVSLLLAFLGTWFLVQRNSQIRTAELKSVFTLQREKLTSVLTKFFYKTQTLATLVIANNGKIEAFDPVAAALIDDSSIQAIVMAPKGVVSHVYPLQGNEAVMGKDLLSYSFGCEEAIKARHSSRIVMAGPVPLITGGMGLVGRLSVYTKDKKGSRQFWGLVSIALNFPEVLKDAELGLLDDLELPYEIWRTNPDNGERQVIAEGNSPESKGAPYLEMPMQILNAQWFFKLSAKHAWYQLTETWFYVGCSVLFSLLFAMLVQRSYDIMVAHRRLEEIVYLDALTGIFNRRGLFNDLGQRIENNPEKKFSLYYLDLNKFKPINDTYGHKAGDRVLQHFAATMGKFAPRPHILARIGGDEFILILPEENDAAQTLEALENARRKLAEGLPHEGIPVTITFSVGIAVYPDDGSDLDALFARADQAMYRDKQSHGSVRNTPRTD</sequence>
<dbReference type="PROSITE" id="PS50839">
    <property type="entry name" value="CHASE"/>
    <property type="match status" value="1"/>
</dbReference>
<feature type="transmembrane region" description="Helical" evidence="7">
    <location>
        <begin position="257"/>
        <end position="275"/>
    </location>
</feature>
<dbReference type="PANTHER" id="PTHR45138">
    <property type="entry name" value="REGULATORY COMPONENTS OF SENSORY TRANSDUCTION SYSTEM"/>
    <property type="match status" value="1"/>
</dbReference>
<dbReference type="InterPro" id="IPR050469">
    <property type="entry name" value="Diguanylate_Cyclase"/>
</dbReference>
<dbReference type="Gene3D" id="3.30.450.350">
    <property type="entry name" value="CHASE domain"/>
    <property type="match status" value="1"/>
</dbReference>
<evidence type="ECO:0000313" key="10">
    <source>
        <dbReference type="EMBL" id="MBB5142614.1"/>
    </source>
</evidence>
<dbReference type="Pfam" id="PF00990">
    <property type="entry name" value="GGDEF"/>
    <property type="match status" value="1"/>
</dbReference>
<dbReference type="AlphaFoldDB" id="A0A7W8C1E4"/>
<keyword evidence="4 7" id="KW-1133">Transmembrane helix</keyword>
<evidence type="ECO:0000256" key="2">
    <source>
        <dbReference type="ARBA" id="ARBA00012528"/>
    </source>
</evidence>
<name>A0A7W8C1E4_9BACT</name>
<dbReference type="InterPro" id="IPR000160">
    <property type="entry name" value="GGDEF_dom"/>
</dbReference>
<accession>A0A7W8C1E4</accession>
<evidence type="ECO:0000259" key="9">
    <source>
        <dbReference type="PROSITE" id="PS50887"/>
    </source>
</evidence>
<dbReference type="RefSeq" id="WP_183718004.1">
    <property type="nucleotide sequence ID" value="NZ_JACHGO010000002.1"/>
</dbReference>
<evidence type="ECO:0000256" key="3">
    <source>
        <dbReference type="ARBA" id="ARBA00022692"/>
    </source>
</evidence>
<keyword evidence="3 7" id="KW-0812">Transmembrane</keyword>
<dbReference type="CDD" id="cd01949">
    <property type="entry name" value="GGDEF"/>
    <property type="match status" value="1"/>
</dbReference>
<dbReference type="Gene3D" id="3.30.70.270">
    <property type="match status" value="1"/>
</dbReference>
<protein>
    <recommendedName>
        <fullName evidence="2">diguanylate cyclase</fullName>
        <ecNumber evidence="2">2.7.7.65</ecNumber>
    </recommendedName>
</protein>
<keyword evidence="11" id="KW-1185">Reference proteome</keyword>
<dbReference type="SMART" id="SM00267">
    <property type="entry name" value="GGDEF"/>
    <property type="match status" value="1"/>
</dbReference>
<evidence type="ECO:0000313" key="11">
    <source>
        <dbReference type="Proteomes" id="UP000539075"/>
    </source>
</evidence>
<dbReference type="InterPro" id="IPR029787">
    <property type="entry name" value="Nucleotide_cyclase"/>
</dbReference>
<feature type="domain" description="GGDEF" evidence="9">
    <location>
        <begin position="320"/>
        <end position="454"/>
    </location>
</feature>
<comment type="catalytic activity">
    <reaction evidence="6">
        <text>2 GTP = 3',3'-c-di-GMP + 2 diphosphate</text>
        <dbReference type="Rhea" id="RHEA:24898"/>
        <dbReference type="ChEBI" id="CHEBI:33019"/>
        <dbReference type="ChEBI" id="CHEBI:37565"/>
        <dbReference type="ChEBI" id="CHEBI:58805"/>
        <dbReference type="EC" id="2.7.7.65"/>
    </reaction>
</comment>
<evidence type="ECO:0000256" key="5">
    <source>
        <dbReference type="ARBA" id="ARBA00023136"/>
    </source>
</evidence>
<feature type="transmembrane region" description="Helical" evidence="7">
    <location>
        <begin position="12"/>
        <end position="30"/>
    </location>
</feature>
<organism evidence="10 11">
    <name type="scientific">Desulfovibrio intestinalis</name>
    <dbReference type="NCBI Taxonomy" id="58621"/>
    <lineage>
        <taxon>Bacteria</taxon>
        <taxon>Pseudomonadati</taxon>
        <taxon>Thermodesulfobacteriota</taxon>
        <taxon>Desulfovibrionia</taxon>
        <taxon>Desulfovibrionales</taxon>
        <taxon>Desulfovibrionaceae</taxon>
        <taxon>Desulfovibrio</taxon>
    </lineage>
</organism>
<dbReference type="NCBIfam" id="TIGR00254">
    <property type="entry name" value="GGDEF"/>
    <property type="match status" value="1"/>
</dbReference>
<gene>
    <name evidence="10" type="ORF">HNQ38_000693</name>
</gene>
<dbReference type="PANTHER" id="PTHR45138:SF9">
    <property type="entry name" value="DIGUANYLATE CYCLASE DGCM-RELATED"/>
    <property type="match status" value="1"/>
</dbReference>
<reference evidence="10 11" key="1">
    <citation type="submission" date="2020-08" db="EMBL/GenBank/DDBJ databases">
        <title>Genomic Encyclopedia of Type Strains, Phase IV (KMG-IV): sequencing the most valuable type-strain genomes for metagenomic binning, comparative biology and taxonomic classification.</title>
        <authorList>
            <person name="Goeker M."/>
        </authorList>
    </citation>
    <scope>NUCLEOTIDE SEQUENCE [LARGE SCALE GENOMIC DNA]</scope>
    <source>
        <strain evidence="10 11">DSM 11275</strain>
    </source>
</reference>
<dbReference type="Proteomes" id="UP000539075">
    <property type="component" value="Unassembled WGS sequence"/>
</dbReference>
<feature type="domain" description="CHASE" evidence="8">
    <location>
        <begin position="100"/>
        <end position="197"/>
    </location>
</feature>
<dbReference type="GO" id="GO:0052621">
    <property type="term" value="F:diguanylate cyclase activity"/>
    <property type="evidence" value="ECO:0007669"/>
    <property type="project" value="UniProtKB-EC"/>
</dbReference>
<dbReference type="SMART" id="SM01079">
    <property type="entry name" value="CHASE"/>
    <property type="match status" value="1"/>
</dbReference>
<dbReference type="GO" id="GO:0007165">
    <property type="term" value="P:signal transduction"/>
    <property type="evidence" value="ECO:0007669"/>
    <property type="project" value="UniProtKB-ARBA"/>
</dbReference>
<evidence type="ECO:0000259" key="8">
    <source>
        <dbReference type="PROSITE" id="PS50839"/>
    </source>
</evidence>
<dbReference type="GO" id="GO:0016020">
    <property type="term" value="C:membrane"/>
    <property type="evidence" value="ECO:0007669"/>
    <property type="project" value="UniProtKB-SubCell"/>
</dbReference>